<dbReference type="PROSITE" id="PS50103">
    <property type="entry name" value="ZF_C3H1"/>
    <property type="match status" value="1"/>
</dbReference>
<dbReference type="PANTHER" id="PTHR14089">
    <property type="entry name" value="PRE-MRNA-SPLICING FACTOR RBM22"/>
    <property type="match status" value="1"/>
</dbReference>
<dbReference type="Pfam" id="PF00076">
    <property type="entry name" value="RRM_1"/>
    <property type="match status" value="1"/>
</dbReference>
<dbReference type="GO" id="GO:0071007">
    <property type="term" value="C:U2-type catalytic step 2 spliceosome"/>
    <property type="evidence" value="ECO:0007669"/>
    <property type="project" value="TreeGrafter"/>
</dbReference>
<dbReference type="GO" id="GO:0008380">
    <property type="term" value="P:RNA splicing"/>
    <property type="evidence" value="ECO:0007669"/>
    <property type="project" value="UniProtKB-KW"/>
</dbReference>
<dbReference type="Gene3D" id="4.10.1000.10">
    <property type="entry name" value="Zinc finger, CCCH-type"/>
    <property type="match status" value="1"/>
</dbReference>
<evidence type="ECO:0000256" key="9">
    <source>
        <dbReference type="ARBA" id="ARBA00022723"/>
    </source>
</evidence>
<dbReference type="GO" id="GO:0036002">
    <property type="term" value="F:pre-mRNA binding"/>
    <property type="evidence" value="ECO:0007669"/>
    <property type="project" value="TreeGrafter"/>
</dbReference>
<dbReference type="GO" id="GO:0071006">
    <property type="term" value="C:U2-type catalytic step 1 spliceosome"/>
    <property type="evidence" value="ECO:0007669"/>
    <property type="project" value="TreeGrafter"/>
</dbReference>
<dbReference type="SUPFAM" id="SSF90229">
    <property type="entry name" value="CCCH zinc finger"/>
    <property type="match status" value="1"/>
</dbReference>
<evidence type="ECO:0000256" key="11">
    <source>
        <dbReference type="ARBA" id="ARBA00022771"/>
    </source>
</evidence>
<evidence type="ECO:0000256" key="12">
    <source>
        <dbReference type="ARBA" id="ARBA00022833"/>
    </source>
</evidence>
<dbReference type="PROSITE" id="PS50102">
    <property type="entry name" value="RRM"/>
    <property type="match status" value="1"/>
</dbReference>
<dbReference type="InterPro" id="IPR048995">
    <property type="entry name" value="STL11/RBM22-like_N"/>
</dbReference>
<evidence type="ECO:0000256" key="19">
    <source>
        <dbReference type="PROSITE-ProRule" id="PRU00723"/>
    </source>
</evidence>
<evidence type="ECO:0000256" key="21">
    <source>
        <dbReference type="SAM" id="MobiDB-lite"/>
    </source>
</evidence>
<evidence type="ECO:0000256" key="20">
    <source>
        <dbReference type="RuleBase" id="RU910716"/>
    </source>
</evidence>
<evidence type="ECO:0000256" key="8">
    <source>
        <dbReference type="ARBA" id="ARBA00022692"/>
    </source>
</evidence>
<feature type="transmembrane region" description="Helical" evidence="20">
    <location>
        <begin position="150"/>
        <end position="175"/>
    </location>
</feature>
<proteinExistence type="inferred from homology"/>
<evidence type="ECO:0000256" key="15">
    <source>
        <dbReference type="ARBA" id="ARBA00023136"/>
    </source>
</evidence>
<name>A0A915EVE4_9CEST</name>
<evidence type="ECO:0000256" key="6">
    <source>
        <dbReference type="ARBA" id="ARBA00022490"/>
    </source>
</evidence>
<keyword evidence="6" id="KW-0963">Cytoplasm</keyword>
<comment type="subcellular location">
    <subcellularLocation>
        <location evidence="3">Cytoplasm</location>
    </subcellularLocation>
    <subcellularLocation>
        <location evidence="2 20">Membrane</location>
        <topology evidence="2 20">Multi-pass membrane protein</topology>
    </subcellularLocation>
    <subcellularLocation>
        <location evidence="1">Nucleus</location>
    </subcellularLocation>
</comment>
<keyword evidence="14 20" id="KW-1133">Transmembrane helix</keyword>
<keyword evidence="9 19" id="KW-0479">Metal-binding</keyword>
<evidence type="ECO:0000256" key="18">
    <source>
        <dbReference type="PROSITE-ProRule" id="PRU00176"/>
    </source>
</evidence>
<accession>A0A915EVE4</accession>
<evidence type="ECO:0000256" key="5">
    <source>
        <dbReference type="ARBA" id="ARBA00008789"/>
    </source>
</evidence>
<evidence type="ECO:0000256" key="16">
    <source>
        <dbReference type="ARBA" id="ARBA00023187"/>
    </source>
</evidence>
<sequence>MDAGMNDPLASPVPVIVVSHTNFQGSSQSLLRPSFLSARSHSSIFTDANPSDSCNVTDKVHHPKSFEARQPLSTLWPRSLTPDGEDLEYEEKEEEEEGNYEHLRRYLFSHKFHWQWGLLVFLASITTYLADVVCDLYLVVCYFKKDRFDLAAMTLSVIILPSIVMTSFSLTWYVLDKRVGMEPQRSVYGWGWRLLLHGLQMAPIVRQADALIYGFRSLRVDKIGLYEAVQLTHLRLCELADSAMLQVMEGLMESAPQLILQLYILLTNPSNLLLLQYASCGTSLFALAYCLTAYQIALYNSNTSFSTTFHWRNLPSASLFFIWKVCVLASRLLSLALLAACMRHYPHQPWVFCGCLFLHWLFSFIVLTYETRVSCSLLEVLFVAVLAAVHCFDVALLNIRRRHPSPTVGTVYTIWYTVFFVENATAAAVWFLTDGRKEPLRGLTAVSLVIITPPQFGLVWRVGMSSSKTSNTYNRQNWEDSSFPILCETCLGPSPFVRMMREQYGKECKICSRPFTVFRWSPGPKARFKKTEICQTCAKVKNVCQTCIFDLEYGLPVEVRDKALRLNQQLPRSDVNREYFHQQIEQQLEASGDVTAPYGGHEFIGKAIVSSNASTGTASSDLLLKLARTTPYYRRNRPHICSFWVKGECRRGEECPYRHEKPTDPDDPLSDQNLRDRYYGNDDPVAAKLLSKYRAMPKLTPPEDSTITTIYIGGVPADITEKDLRDHFYQFGELRSVSVHYKQHCAFLQFTTRDAAERAAERSYDRLILRGHRLTVNWGKSPAALAAASAGISVTGVIDAGPLPPVPGLPLPPVPPPPSLLSSVSASSVCPMPAIPGPSGAFFSAPPPPPLPMPVVQLAPPVVDPAAFMTGQRGPLPPPLLSAPPPPPPPPPAIQREEGEMGKVEKEMAVEKGEERPVLLDQPPSMLQSPQPTVAQDLPSLGIHYPSQNPQRMGSVPQSQRHVNLLPEFHITTKTVAVMSDAKLGSCCNNTSHNLHQPARRLKPGKALIITPTSANSDTVVVGAVAAAIRCGSSVNVLSSITIFITAILFTNPNVSAAVPATLAYTTTLKSTPTTTTDNDAIATETTTPSLP</sequence>
<dbReference type="WBParaSite" id="maker-E.canG7_contigs_6871-snap-gene-0.46-mRNA-1">
    <property type="protein sequence ID" value="maker-E.canG7_contigs_6871-snap-gene-0.46-mRNA-1"/>
    <property type="gene ID" value="EcG7_03282"/>
</dbReference>
<dbReference type="InterPro" id="IPR018629">
    <property type="entry name" value="XK-rel"/>
</dbReference>
<dbReference type="SMART" id="SM00356">
    <property type="entry name" value="ZnF_C3H1"/>
    <property type="match status" value="1"/>
</dbReference>
<reference evidence="25" key="1">
    <citation type="submission" date="2022-11" db="UniProtKB">
        <authorList>
            <consortium name="WormBaseParasite"/>
        </authorList>
    </citation>
    <scope>IDENTIFICATION</scope>
</reference>
<dbReference type="GO" id="GO:0006397">
    <property type="term" value="P:mRNA processing"/>
    <property type="evidence" value="ECO:0007669"/>
    <property type="project" value="UniProtKB-KW"/>
</dbReference>
<keyword evidence="10" id="KW-0747">Spliceosome</keyword>
<feature type="region of interest" description="Disordered" evidence="21">
    <location>
        <begin position="655"/>
        <end position="675"/>
    </location>
</feature>
<evidence type="ECO:0000256" key="2">
    <source>
        <dbReference type="ARBA" id="ARBA00004141"/>
    </source>
</evidence>
<protein>
    <recommendedName>
        <fullName evidence="20">XK-related protein</fullName>
    </recommendedName>
</protein>
<feature type="compositionally biased region" description="Basic and acidic residues" evidence="21">
    <location>
        <begin position="655"/>
        <end position="664"/>
    </location>
</feature>
<feature type="compositionally biased region" description="Pro residues" evidence="21">
    <location>
        <begin position="875"/>
        <end position="893"/>
    </location>
</feature>
<evidence type="ECO:0000256" key="13">
    <source>
        <dbReference type="ARBA" id="ARBA00022884"/>
    </source>
</evidence>
<feature type="transmembrane region" description="Helical" evidence="20">
    <location>
        <begin position="381"/>
        <end position="399"/>
    </location>
</feature>
<dbReference type="SUPFAM" id="SSF54928">
    <property type="entry name" value="RNA-binding domain, RBD"/>
    <property type="match status" value="1"/>
</dbReference>
<comment type="similarity">
    <text evidence="4">Belongs to the SLT11 family.</text>
</comment>
<keyword evidence="8 20" id="KW-0812">Transmembrane</keyword>
<keyword evidence="12 19" id="KW-0862">Zinc</keyword>
<dbReference type="GO" id="GO:0005886">
    <property type="term" value="C:plasma membrane"/>
    <property type="evidence" value="ECO:0007669"/>
    <property type="project" value="UniProtKB-ARBA"/>
</dbReference>
<dbReference type="Pfam" id="PF21369">
    <property type="entry name" value="STL11_N"/>
    <property type="match status" value="1"/>
</dbReference>
<keyword evidence="11 19" id="KW-0863">Zinc-finger</keyword>
<dbReference type="FunFam" id="3.30.70.330:FF:000476">
    <property type="entry name" value="Zinc finger CCCH domain-containing protein 4"/>
    <property type="match status" value="1"/>
</dbReference>
<dbReference type="GO" id="GO:0017070">
    <property type="term" value="F:U6 snRNA binding"/>
    <property type="evidence" value="ECO:0007669"/>
    <property type="project" value="TreeGrafter"/>
</dbReference>
<feature type="domain" description="RRM" evidence="22">
    <location>
        <begin position="708"/>
        <end position="781"/>
    </location>
</feature>
<keyword evidence="13 18" id="KW-0694">RNA-binding</keyword>
<evidence type="ECO:0000256" key="17">
    <source>
        <dbReference type="ARBA" id="ARBA00023242"/>
    </source>
</evidence>
<feature type="region of interest" description="Disordered" evidence="21">
    <location>
        <begin position="873"/>
        <end position="896"/>
    </location>
</feature>
<feature type="transmembrane region" description="Helical" evidence="20">
    <location>
        <begin position="350"/>
        <end position="369"/>
    </location>
</feature>
<dbReference type="CDD" id="cd12224">
    <property type="entry name" value="RRM_RBM22"/>
    <property type="match status" value="1"/>
</dbReference>
<feature type="transmembrane region" description="Helical" evidence="20">
    <location>
        <begin position="112"/>
        <end position="130"/>
    </location>
</feature>
<dbReference type="AlphaFoldDB" id="A0A915EVE4"/>
<feature type="zinc finger region" description="C3H1-type" evidence="19">
    <location>
        <begin position="635"/>
        <end position="662"/>
    </location>
</feature>
<evidence type="ECO:0000256" key="7">
    <source>
        <dbReference type="ARBA" id="ARBA00022664"/>
    </source>
</evidence>
<keyword evidence="7" id="KW-0507">mRNA processing</keyword>
<dbReference type="SMART" id="SM00360">
    <property type="entry name" value="RRM"/>
    <property type="match status" value="1"/>
</dbReference>
<dbReference type="GO" id="GO:0000974">
    <property type="term" value="C:Prp19 complex"/>
    <property type="evidence" value="ECO:0007669"/>
    <property type="project" value="TreeGrafter"/>
</dbReference>
<dbReference type="InterPro" id="IPR039171">
    <property type="entry name" value="Cwc2/Slt11"/>
</dbReference>
<evidence type="ECO:0000313" key="25">
    <source>
        <dbReference type="WBParaSite" id="maker-E.canG7_contigs_6871-snap-gene-0.46-mRNA-1"/>
    </source>
</evidence>
<evidence type="ECO:0000256" key="10">
    <source>
        <dbReference type="ARBA" id="ARBA00022728"/>
    </source>
</evidence>
<keyword evidence="15 20" id="KW-0472">Membrane</keyword>
<dbReference type="Proteomes" id="UP000887562">
    <property type="component" value="Unplaced"/>
</dbReference>
<keyword evidence="16" id="KW-0508">mRNA splicing</keyword>
<dbReference type="Pfam" id="PF09815">
    <property type="entry name" value="XK-related"/>
    <property type="match status" value="1"/>
</dbReference>
<evidence type="ECO:0000313" key="24">
    <source>
        <dbReference type="Proteomes" id="UP000887562"/>
    </source>
</evidence>
<dbReference type="Gene3D" id="3.30.70.330">
    <property type="match status" value="1"/>
</dbReference>
<keyword evidence="17" id="KW-0539">Nucleus</keyword>
<dbReference type="InterPro" id="IPR000504">
    <property type="entry name" value="RRM_dom"/>
</dbReference>
<dbReference type="InterPro" id="IPR035979">
    <property type="entry name" value="RBD_domain_sf"/>
</dbReference>
<evidence type="ECO:0000259" key="23">
    <source>
        <dbReference type="PROSITE" id="PS50103"/>
    </source>
</evidence>
<feature type="transmembrane region" description="Helical" evidence="20">
    <location>
        <begin position="317"/>
        <end position="338"/>
    </location>
</feature>
<evidence type="ECO:0000256" key="3">
    <source>
        <dbReference type="ARBA" id="ARBA00004496"/>
    </source>
</evidence>
<dbReference type="InterPro" id="IPR012677">
    <property type="entry name" value="Nucleotide-bd_a/b_plait_sf"/>
</dbReference>
<feature type="domain" description="C3H1-type" evidence="23">
    <location>
        <begin position="635"/>
        <end position="662"/>
    </location>
</feature>
<evidence type="ECO:0000256" key="1">
    <source>
        <dbReference type="ARBA" id="ARBA00004123"/>
    </source>
</evidence>
<comment type="similarity">
    <text evidence="5 20">Belongs to the XK family.</text>
</comment>
<evidence type="ECO:0000259" key="22">
    <source>
        <dbReference type="PROSITE" id="PS50102"/>
    </source>
</evidence>
<feature type="transmembrane region" description="Helical" evidence="20">
    <location>
        <begin position="411"/>
        <end position="433"/>
    </location>
</feature>
<keyword evidence="24" id="KW-1185">Reference proteome</keyword>
<feature type="transmembrane region" description="Helical" evidence="20">
    <location>
        <begin position="272"/>
        <end position="297"/>
    </location>
</feature>
<evidence type="ECO:0000256" key="14">
    <source>
        <dbReference type="ARBA" id="ARBA00022989"/>
    </source>
</evidence>
<dbReference type="InterPro" id="IPR000571">
    <property type="entry name" value="Znf_CCCH"/>
</dbReference>
<dbReference type="PANTHER" id="PTHR14089:SF6">
    <property type="entry name" value="PRE-MRNA-SPLICING FACTOR RBM22"/>
    <property type="match status" value="1"/>
</dbReference>
<organism evidence="24 25">
    <name type="scientific">Echinococcus canadensis</name>
    <dbReference type="NCBI Taxonomy" id="519352"/>
    <lineage>
        <taxon>Eukaryota</taxon>
        <taxon>Metazoa</taxon>
        <taxon>Spiralia</taxon>
        <taxon>Lophotrochozoa</taxon>
        <taxon>Platyhelminthes</taxon>
        <taxon>Cestoda</taxon>
        <taxon>Eucestoda</taxon>
        <taxon>Cyclophyllidea</taxon>
        <taxon>Taeniidae</taxon>
        <taxon>Echinococcus</taxon>
        <taxon>Echinococcus canadensis group</taxon>
    </lineage>
</organism>
<dbReference type="FunFam" id="4.10.1000.10:FF:000006">
    <property type="entry name" value="Putative pre-mrna-splicing factor rbm22"/>
    <property type="match status" value="1"/>
</dbReference>
<dbReference type="InterPro" id="IPR036855">
    <property type="entry name" value="Znf_CCCH_sf"/>
</dbReference>
<dbReference type="InterPro" id="IPR057674">
    <property type="entry name" value="Znf-CCCH_RBM22"/>
</dbReference>
<dbReference type="Pfam" id="PF25584">
    <property type="entry name" value="zf-CCCH_RBM22"/>
    <property type="match status" value="1"/>
</dbReference>
<evidence type="ECO:0000256" key="4">
    <source>
        <dbReference type="ARBA" id="ARBA00007781"/>
    </source>
</evidence>
<dbReference type="GO" id="GO:0008270">
    <property type="term" value="F:zinc ion binding"/>
    <property type="evidence" value="ECO:0007669"/>
    <property type="project" value="UniProtKB-KW"/>
</dbReference>